<dbReference type="AlphaFoldDB" id="A0A177WZ45"/>
<dbReference type="eggNOG" id="KOG1401">
    <property type="taxonomic scope" value="Eukaryota"/>
</dbReference>
<proteinExistence type="predicted"/>
<dbReference type="InterPro" id="IPR049704">
    <property type="entry name" value="Aminotrans_3_PPA_site"/>
</dbReference>
<protein>
    <submittedName>
        <fullName evidence="4">Dethiobiotin synthase</fullName>
    </submittedName>
</protein>
<dbReference type="Pfam" id="PF13500">
    <property type="entry name" value="AAA_26"/>
    <property type="match status" value="1"/>
</dbReference>
<dbReference type="GO" id="GO:0004015">
    <property type="term" value="F:adenosylmethionine-8-amino-7-oxononanoate transaminase activity"/>
    <property type="evidence" value="ECO:0007669"/>
    <property type="project" value="TreeGrafter"/>
</dbReference>
<dbReference type="EMBL" id="DS022314">
    <property type="protein sequence ID" value="OAJ44954.1"/>
    <property type="molecule type" value="Genomic_DNA"/>
</dbReference>
<dbReference type="GO" id="GO:0004141">
    <property type="term" value="F:dethiobiotin synthase activity"/>
    <property type="evidence" value="ECO:0007669"/>
    <property type="project" value="TreeGrafter"/>
</dbReference>
<dbReference type="GO" id="GO:0009102">
    <property type="term" value="P:biotin biosynthetic process"/>
    <property type="evidence" value="ECO:0007669"/>
    <property type="project" value="TreeGrafter"/>
</dbReference>
<dbReference type="PROSITE" id="PS00600">
    <property type="entry name" value="AA_TRANSFER_CLASS_3"/>
    <property type="match status" value="1"/>
</dbReference>
<dbReference type="Pfam" id="PF00202">
    <property type="entry name" value="Aminotran_3"/>
    <property type="match status" value="2"/>
</dbReference>
<reference evidence="4 5" key="1">
    <citation type="submission" date="2006-10" db="EMBL/GenBank/DDBJ databases">
        <title>The Genome Sequence of Batrachochytrium dendrobatidis JEL423.</title>
        <authorList>
            <consortium name="The Broad Institute Genome Sequencing Platform"/>
            <person name="Birren B."/>
            <person name="Lander E."/>
            <person name="Galagan J."/>
            <person name="Cuomo C."/>
            <person name="Devon K."/>
            <person name="Jaffe D."/>
            <person name="Butler J."/>
            <person name="Alvarez P."/>
            <person name="Gnerre S."/>
            <person name="Grabherr M."/>
            <person name="Kleber M."/>
            <person name="Mauceli E."/>
            <person name="Brockman W."/>
            <person name="Young S."/>
            <person name="LaButti K."/>
            <person name="Sykes S."/>
            <person name="DeCaprio D."/>
            <person name="Crawford M."/>
            <person name="Koehrsen M."/>
            <person name="Engels R."/>
            <person name="Montgomery P."/>
            <person name="Pearson M."/>
            <person name="Howarth C."/>
            <person name="Larson L."/>
            <person name="White J."/>
            <person name="O'Leary S."/>
            <person name="Kodira C."/>
            <person name="Zeng Q."/>
            <person name="Yandava C."/>
            <person name="Alvarado L."/>
            <person name="Longcore J."/>
            <person name="James T."/>
        </authorList>
    </citation>
    <scope>NUCLEOTIDE SEQUENCE [LARGE SCALE GENOMIC DNA]</scope>
    <source>
        <strain evidence="4 5">JEL423</strain>
    </source>
</reference>
<dbReference type="CDD" id="cd03109">
    <property type="entry name" value="DTBS"/>
    <property type="match status" value="1"/>
</dbReference>
<dbReference type="InterPro" id="IPR015424">
    <property type="entry name" value="PyrdxlP-dep_Trfase"/>
</dbReference>
<dbReference type="SUPFAM" id="SSF53383">
    <property type="entry name" value="PLP-dependent transferases"/>
    <property type="match status" value="1"/>
</dbReference>
<dbReference type="Proteomes" id="UP000077115">
    <property type="component" value="Unassembled WGS sequence"/>
</dbReference>
<reference evidence="4 5" key="2">
    <citation type="submission" date="2016-05" db="EMBL/GenBank/DDBJ databases">
        <title>Lineage-specific infection strategies underlie the spectrum of fungal disease in amphibians.</title>
        <authorList>
            <person name="Cuomo C.A."/>
            <person name="Farrer R.A."/>
            <person name="James T."/>
            <person name="Longcore J."/>
            <person name="Birren B."/>
        </authorList>
    </citation>
    <scope>NUCLEOTIDE SEQUENCE [LARGE SCALE GENOMIC DNA]</scope>
    <source>
        <strain evidence="4 5">JEL423</strain>
    </source>
</reference>
<dbReference type="GO" id="GO:0030170">
    <property type="term" value="F:pyridoxal phosphate binding"/>
    <property type="evidence" value="ECO:0007669"/>
    <property type="project" value="InterPro"/>
</dbReference>
<evidence type="ECO:0000313" key="4">
    <source>
        <dbReference type="EMBL" id="OAJ44954.1"/>
    </source>
</evidence>
<evidence type="ECO:0000256" key="3">
    <source>
        <dbReference type="ARBA" id="ARBA00022679"/>
    </source>
</evidence>
<dbReference type="InterPro" id="IPR005814">
    <property type="entry name" value="Aminotrans_3"/>
</dbReference>
<dbReference type="InterPro" id="IPR027417">
    <property type="entry name" value="P-loop_NTPase"/>
</dbReference>
<dbReference type="PANTHER" id="PTHR42684">
    <property type="entry name" value="ADENOSYLMETHIONINE-8-AMINO-7-OXONONANOATE AMINOTRANSFERASE"/>
    <property type="match status" value="1"/>
</dbReference>
<evidence type="ECO:0000313" key="5">
    <source>
        <dbReference type="Proteomes" id="UP000077115"/>
    </source>
</evidence>
<evidence type="ECO:0000256" key="1">
    <source>
        <dbReference type="ARBA" id="ARBA00004173"/>
    </source>
</evidence>
<organism evidence="4 5">
    <name type="scientific">Batrachochytrium dendrobatidis (strain JEL423)</name>
    <dbReference type="NCBI Taxonomy" id="403673"/>
    <lineage>
        <taxon>Eukaryota</taxon>
        <taxon>Fungi</taxon>
        <taxon>Fungi incertae sedis</taxon>
        <taxon>Chytridiomycota</taxon>
        <taxon>Chytridiomycota incertae sedis</taxon>
        <taxon>Chytridiomycetes</taxon>
        <taxon>Rhizophydiales</taxon>
        <taxon>Rhizophydiales incertae sedis</taxon>
        <taxon>Batrachochytrium</taxon>
    </lineage>
</organism>
<name>A0A177WZ45_BATDL</name>
<comment type="subcellular location">
    <subcellularLocation>
        <location evidence="1">Mitochondrion</location>
    </subcellularLocation>
</comment>
<dbReference type="Gene3D" id="3.40.50.300">
    <property type="entry name" value="P-loop containing nucleotide triphosphate hydrolases"/>
    <property type="match status" value="1"/>
</dbReference>
<dbReference type="InterPro" id="IPR015421">
    <property type="entry name" value="PyrdxlP-dep_Trfase_major"/>
</dbReference>
<accession>A0A177WZ45</accession>
<dbReference type="GO" id="GO:0005739">
    <property type="term" value="C:mitochondrion"/>
    <property type="evidence" value="ECO:0007669"/>
    <property type="project" value="UniProtKB-SubCell"/>
</dbReference>
<dbReference type="STRING" id="403673.A0A177WZ45"/>
<dbReference type="VEuPathDB" id="FungiDB:BDEG_28129"/>
<dbReference type="OrthoDB" id="425114at2759"/>
<keyword evidence="3" id="KW-0808">Transferase</keyword>
<gene>
    <name evidence="4" type="ORF">BDEG_28129</name>
</gene>
<dbReference type="PANTHER" id="PTHR42684:SF3">
    <property type="entry name" value="ADENOSYLMETHIONINE-8-AMINO-7-OXONONANOATE AMINOTRANSFERASE"/>
    <property type="match status" value="1"/>
</dbReference>
<evidence type="ECO:0000256" key="2">
    <source>
        <dbReference type="ARBA" id="ARBA00022576"/>
    </source>
</evidence>
<keyword evidence="2" id="KW-0032">Aminotransferase</keyword>
<dbReference type="SUPFAM" id="SSF52540">
    <property type="entry name" value="P-loop containing nucleoside triphosphate hydrolases"/>
    <property type="match status" value="1"/>
</dbReference>
<dbReference type="Gene3D" id="3.40.640.10">
    <property type="entry name" value="Type I PLP-dependent aspartate aminotransferase-like (Major domain)"/>
    <property type="match status" value="1"/>
</dbReference>
<sequence length="759" mass="83171">MSFIRSSLPIVSVFSANTNVGKTIASTVLCRGANAVLGRQQQSQMMAETGLNSSVLHVQTFCPGIRSETLITYTEPASPHLTAIQENRIISDDNLRQRIMAAIEAFSESLGGQTGFSLIETAGGVHSPTISGSLQADLYRTFRFPVILVGDSQLGGISTTLTSYESLLMRGFDVPCVVMFDNPKYSNHTIVRSNLEKNTTLFTIPAPPPLSIHDTAFGSSADVSNMKAYYGSVNDQATDIAKYVLDTHATQIKRVNDLSHKSISKLWWPFTQHGTTSTAMVIDSALGDDFTVFDPTLQRSRQLFDSCGSWWTQGVGHGNVHLAKAAAYAAGRYGHVIFPENVHEPALHLADRLLETAGKGWASRVFYTDNGSTATEVALKMAFKKTTTQHNLIKPKLDVVGLNGSYHGDTIGAMSASDPNVYNEQADWYIGRGVWFEPPTVVLKHGKYIVRLPESVTILAKQYGWTEDLIRVSLENRDQIFDIQRDESKLAQLYQAWIETTLGEAEKNGHVLGALIIEPVLMGAGGMMWVDPLFHRQLVNSVRNRNSCAPMPVIYDEVFVGMHRLGFASAGVSLLHVEPDIACYAKCLTGIVPMAVTLARETVFDAFKGESKIQALLHGHSFTAHPVGCQVAVRSIELLESLKEKRVNCTDSAASRSEHQQYVTCVWDGDLLDKIAALSIVDGIVPLGTVLAIELATTEKGYASQASIDIIRALRTEQGGNIFARPLGNVIYFMATQETPTDRIQQVLNKVYNQLVQLK</sequence>